<proteinExistence type="predicted"/>
<evidence type="ECO:0000313" key="2">
    <source>
        <dbReference type="Proteomes" id="UP000032361"/>
    </source>
</evidence>
<organism evidence="1 2">
    <name type="scientific">Neotamlana nanhaiensis</name>
    <dbReference type="NCBI Taxonomy" id="1382798"/>
    <lineage>
        <taxon>Bacteria</taxon>
        <taxon>Pseudomonadati</taxon>
        <taxon>Bacteroidota</taxon>
        <taxon>Flavobacteriia</taxon>
        <taxon>Flavobacteriales</taxon>
        <taxon>Flavobacteriaceae</taxon>
        <taxon>Neotamlana</taxon>
    </lineage>
</organism>
<sequence>MKQRIFMYLFVFAVLLVIFQYVNAKRVFEDLNKKNEGFKVQVEKYKDSVVGLHHKLQDYSGFSLEQNEDALSYFEADGYKVEALIPYIKDKLYETNTVKGEHPLVPYTSSDGRKMLINNVKFLNHKWLIANFSDGEFWGEVLVKYFVNTDKSVDFELSEAFLYPVN</sequence>
<dbReference type="EMBL" id="JTDV01000005">
    <property type="protein sequence ID" value="KJD32915.1"/>
    <property type="molecule type" value="Genomic_DNA"/>
</dbReference>
<reference evidence="1 2" key="1">
    <citation type="journal article" date="2015" name="Antonie Van Leeuwenhoek">
        <title>Tamlana nanhaiensis sp. nov., isolated from surface seawater collected from the South China Sea.</title>
        <authorList>
            <person name="Liu X."/>
            <person name="Lai Q."/>
            <person name="Du Y."/>
            <person name="Li G."/>
            <person name="Sun F."/>
            <person name="Shao Z."/>
        </authorList>
    </citation>
    <scope>NUCLEOTIDE SEQUENCE [LARGE SCALE GENOMIC DNA]</scope>
    <source>
        <strain evidence="1 2">FHC16</strain>
    </source>
</reference>
<dbReference type="RefSeq" id="WP_044626188.1">
    <property type="nucleotide sequence ID" value="NZ_JTDV01000005.1"/>
</dbReference>
<keyword evidence="1" id="KW-0378">Hydrolase</keyword>
<gene>
    <name evidence="1" type="ORF">PK35_08025</name>
</gene>
<evidence type="ECO:0000313" key="1">
    <source>
        <dbReference type="EMBL" id="KJD32915.1"/>
    </source>
</evidence>
<accession>A0A0D7W1B5</accession>
<name>A0A0D7W1B5_9FLAO</name>
<keyword evidence="2" id="KW-1185">Reference proteome</keyword>
<dbReference type="Proteomes" id="UP000032361">
    <property type="component" value="Unassembled WGS sequence"/>
</dbReference>
<dbReference type="OrthoDB" id="1451701at2"/>
<dbReference type="PATRIC" id="fig|1382798.3.peg.2948"/>
<comment type="caution">
    <text evidence="1">The sequence shown here is derived from an EMBL/GenBank/DDBJ whole genome shotgun (WGS) entry which is preliminary data.</text>
</comment>
<dbReference type="GO" id="GO:0016787">
    <property type="term" value="F:hydrolase activity"/>
    <property type="evidence" value="ECO:0007669"/>
    <property type="project" value="UniProtKB-KW"/>
</dbReference>
<dbReference type="STRING" id="1382798.PK35_08025"/>
<dbReference type="AlphaFoldDB" id="A0A0D7W1B5"/>
<protein>
    <submittedName>
        <fullName evidence="1">Hydrolase</fullName>
    </submittedName>
</protein>